<evidence type="ECO:0000313" key="1">
    <source>
        <dbReference type="EMBL" id="PIK55675.1"/>
    </source>
</evidence>
<comment type="caution">
    <text evidence="1">The sequence shown here is derived from an EMBL/GenBank/DDBJ whole genome shotgun (WGS) entry which is preliminary data.</text>
</comment>
<keyword evidence="2" id="KW-1185">Reference proteome</keyword>
<gene>
    <name evidence="1" type="ORF">BSL78_07412</name>
</gene>
<dbReference type="EMBL" id="MRZV01000205">
    <property type="protein sequence ID" value="PIK55675.1"/>
    <property type="molecule type" value="Genomic_DNA"/>
</dbReference>
<accession>A0A2G8L658</accession>
<proteinExistence type="predicted"/>
<name>A0A2G8L658_STIJA</name>
<evidence type="ECO:0000313" key="2">
    <source>
        <dbReference type="Proteomes" id="UP000230750"/>
    </source>
</evidence>
<protein>
    <submittedName>
        <fullName evidence="1">Uncharacterized protein</fullName>
    </submittedName>
</protein>
<organism evidence="1 2">
    <name type="scientific">Stichopus japonicus</name>
    <name type="common">Sea cucumber</name>
    <dbReference type="NCBI Taxonomy" id="307972"/>
    <lineage>
        <taxon>Eukaryota</taxon>
        <taxon>Metazoa</taxon>
        <taxon>Echinodermata</taxon>
        <taxon>Eleutherozoa</taxon>
        <taxon>Echinozoa</taxon>
        <taxon>Holothuroidea</taxon>
        <taxon>Aspidochirotacea</taxon>
        <taxon>Aspidochirotida</taxon>
        <taxon>Stichopodidae</taxon>
        <taxon>Apostichopus</taxon>
    </lineage>
</organism>
<dbReference type="AlphaFoldDB" id="A0A2G8L658"/>
<sequence length="559" mass="62642">MNYIDDTSSRWIYKYKGKFSYRDSHKVDRYSFEVIRIYLQGDKTPNDDLEGVAAALSFTIDDMGAEDCGSYHVTLIEETTEEAIVQHNYRLFTIYQPSTPLLCEKQDLSTGSSIYRFSIICSVSDAYPSVVLDMIEPNDCSYYKSYSQNDDMKTLTVYISACVVNSTVGCTATQGELDFMSTIPYSNSCSFDIPKDDHVYQPPTPLVCEGPSSSPSASYHVVLSCSITEGYSPINLEVIKPEGCEYQKHYTDNNGTKELLVYVTSCDQNSTIGCIATQEPLESQTTSQFDEICEFNISRTDQDIVGCSFHCTDGPDTNKSTDCYVIAGCDFSFPDVPIYGNYKSSLSLSMNFIDDTSSRWIYKYKGKFSYRDSHKVDRYSFEVIRIYLQGDKTPNDDLEGVAAALSFTIDDMGAEDCGSYHVTLIEETTEEAIVQHNYRLFTIYQPSTPLLCEKQDLSTGSSIYRFSIICSVSDAYPSVVLDMIEPNDCSYYKSYSQNDDMKTLTVYISACAVNSTVGCTATQGELDFMSTIPYSNSCSFDIPKDDHGKSNDIISRPQD</sequence>
<dbReference type="Proteomes" id="UP000230750">
    <property type="component" value="Unassembled WGS sequence"/>
</dbReference>
<reference evidence="1 2" key="1">
    <citation type="journal article" date="2017" name="PLoS Biol.">
        <title>The sea cucumber genome provides insights into morphological evolution and visceral regeneration.</title>
        <authorList>
            <person name="Zhang X."/>
            <person name="Sun L."/>
            <person name="Yuan J."/>
            <person name="Sun Y."/>
            <person name="Gao Y."/>
            <person name="Zhang L."/>
            <person name="Li S."/>
            <person name="Dai H."/>
            <person name="Hamel J.F."/>
            <person name="Liu C."/>
            <person name="Yu Y."/>
            <person name="Liu S."/>
            <person name="Lin W."/>
            <person name="Guo K."/>
            <person name="Jin S."/>
            <person name="Xu P."/>
            <person name="Storey K.B."/>
            <person name="Huan P."/>
            <person name="Zhang T."/>
            <person name="Zhou Y."/>
            <person name="Zhang J."/>
            <person name="Lin C."/>
            <person name="Li X."/>
            <person name="Xing L."/>
            <person name="Huo D."/>
            <person name="Sun M."/>
            <person name="Wang L."/>
            <person name="Mercier A."/>
            <person name="Li F."/>
            <person name="Yang H."/>
            <person name="Xiang J."/>
        </authorList>
    </citation>
    <scope>NUCLEOTIDE SEQUENCE [LARGE SCALE GENOMIC DNA]</scope>
    <source>
        <strain evidence="1">Shaxun</strain>
        <tissue evidence="1">Muscle</tissue>
    </source>
</reference>